<dbReference type="InterPro" id="IPR029063">
    <property type="entry name" value="SAM-dependent_MTases_sf"/>
</dbReference>
<name>A0AAD4Q5D0_9EURO</name>
<dbReference type="PANTHER" id="PTHR43591">
    <property type="entry name" value="METHYLTRANSFERASE"/>
    <property type="match status" value="1"/>
</dbReference>
<dbReference type="Pfam" id="PF13489">
    <property type="entry name" value="Methyltransf_23"/>
    <property type="match status" value="1"/>
</dbReference>
<proteinExistence type="predicted"/>
<dbReference type="GO" id="GO:0008168">
    <property type="term" value="F:methyltransferase activity"/>
    <property type="evidence" value="ECO:0007669"/>
    <property type="project" value="UniProtKB-KW"/>
</dbReference>
<dbReference type="GeneID" id="70253015"/>
<sequence length="367" mass="41876">MVTRDIGVQTDPSSPSPGEPSHHAPNLPPMGISEQPALLRDDASDPASDYEEDLHFFHLYSTSDTTSLKSEITSYRYENGRRYHAYREGEYWGPNDEQQNEQLDIAHHMFTLLLENKLFLAPIDAHVQRVLDVGTGTGIWAIDFADEFPSAEVIGTDLSPIQPALIPPNLRFEIDDATYDWTYPRNFFDLVHVRSLYGAIADWPAFYTEVLTHLKPGGWFDQLEMSIQFRSHEGTITDDHVLAVWSRTFIEAGERFGKTFRIADLAKEYLKNAGFVNVVETKYELPVGGWSSNRHMKKLGKWNLVHCEEGIEGWAMALLTRVMGWTYEEVQVFLAQMRKGLRDPDTHAYFDVVCVYGQKSTHEEQPG</sequence>
<gene>
    <name evidence="2" type="ORF">BGW36DRAFT_95991</name>
</gene>
<reference evidence="2" key="1">
    <citation type="submission" date="2021-12" db="EMBL/GenBank/DDBJ databases">
        <title>Convergent genome expansion in fungi linked to evolution of root-endophyte symbiosis.</title>
        <authorList>
            <consortium name="DOE Joint Genome Institute"/>
            <person name="Ke Y.-H."/>
            <person name="Bonito G."/>
            <person name="Liao H.-L."/>
            <person name="Looney B."/>
            <person name="Rojas-Flechas A."/>
            <person name="Nash J."/>
            <person name="Hameed K."/>
            <person name="Schadt C."/>
            <person name="Martin F."/>
            <person name="Crous P.W."/>
            <person name="Miettinen O."/>
            <person name="Magnuson J.K."/>
            <person name="Labbe J."/>
            <person name="Jacobson D."/>
            <person name="Doktycz M.J."/>
            <person name="Veneault-Fourrey C."/>
            <person name="Kuo A."/>
            <person name="Mondo S."/>
            <person name="Calhoun S."/>
            <person name="Riley R."/>
            <person name="Ohm R."/>
            <person name="LaButti K."/>
            <person name="Andreopoulos B."/>
            <person name="Pangilinan J."/>
            <person name="Nolan M."/>
            <person name="Tritt A."/>
            <person name="Clum A."/>
            <person name="Lipzen A."/>
            <person name="Daum C."/>
            <person name="Barry K."/>
            <person name="Grigoriev I.V."/>
            <person name="Vilgalys R."/>
        </authorList>
    </citation>
    <scope>NUCLEOTIDE SEQUENCE</scope>
    <source>
        <strain evidence="2">PMI_201</strain>
    </source>
</reference>
<protein>
    <submittedName>
        <fullName evidence="2">S-adenosyl-L-methionine-dependent methyltransferase</fullName>
    </submittedName>
</protein>
<dbReference type="EMBL" id="JAJTJA010000002">
    <property type="protein sequence ID" value="KAH8704059.1"/>
    <property type="molecule type" value="Genomic_DNA"/>
</dbReference>
<dbReference type="GO" id="GO:0032259">
    <property type="term" value="P:methylation"/>
    <property type="evidence" value="ECO:0007669"/>
    <property type="project" value="UniProtKB-KW"/>
</dbReference>
<keyword evidence="2" id="KW-0489">Methyltransferase</keyword>
<dbReference type="Proteomes" id="UP001201262">
    <property type="component" value="Unassembled WGS sequence"/>
</dbReference>
<dbReference type="Gene3D" id="3.40.50.150">
    <property type="entry name" value="Vaccinia Virus protein VP39"/>
    <property type="match status" value="1"/>
</dbReference>
<accession>A0AAD4Q5D0</accession>
<comment type="caution">
    <text evidence="2">The sequence shown here is derived from an EMBL/GenBank/DDBJ whole genome shotgun (WGS) entry which is preliminary data.</text>
</comment>
<keyword evidence="2" id="KW-0808">Transferase</keyword>
<organism evidence="2 3">
    <name type="scientific">Talaromyces proteolyticus</name>
    <dbReference type="NCBI Taxonomy" id="1131652"/>
    <lineage>
        <taxon>Eukaryota</taxon>
        <taxon>Fungi</taxon>
        <taxon>Dikarya</taxon>
        <taxon>Ascomycota</taxon>
        <taxon>Pezizomycotina</taxon>
        <taxon>Eurotiomycetes</taxon>
        <taxon>Eurotiomycetidae</taxon>
        <taxon>Eurotiales</taxon>
        <taxon>Trichocomaceae</taxon>
        <taxon>Talaromyces</taxon>
        <taxon>Talaromyces sect. Bacilispori</taxon>
    </lineage>
</organism>
<dbReference type="PANTHER" id="PTHR43591:SF10">
    <property type="entry name" value="ABC TRANSMEMBRANE TYPE-1 DOMAIN-CONTAINING PROTEIN-RELATED"/>
    <property type="match status" value="1"/>
</dbReference>
<dbReference type="RefSeq" id="XP_046077077.1">
    <property type="nucleotide sequence ID" value="XM_046222729.1"/>
</dbReference>
<evidence type="ECO:0000313" key="2">
    <source>
        <dbReference type="EMBL" id="KAH8704059.1"/>
    </source>
</evidence>
<dbReference type="CDD" id="cd02440">
    <property type="entry name" value="AdoMet_MTases"/>
    <property type="match status" value="1"/>
</dbReference>
<keyword evidence="3" id="KW-1185">Reference proteome</keyword>
<feature type="region of interest" description="Disordered" evidence="1">
    <location>
        <begin position="1"/>
        <end position="47"/>
    </location>
</feature>
<evidence type="ECO:0000313" key="3">
    <source>
        <dbReference type="Proteomes" id="UP001201262"/>
    </source>
</evidence>
<dbReference type="SUPFAM" id="SSF53335">
    <property type="entry name" value="S-adenosyl-L-methionine-dependent methyltransferases"/>
    <property type="match status" value="1"/>
</dbReference>
<evidence type="ECO:0000256" key="1">
    <source>
        <dbReference type="SAM" id="MobiDB-lite"/>
    </source>
</evidence>
<dbReference type="AlphaFoldDB" id="A0AAD4Q5D0"/>